<dbReference type="Gene3D" id="3.10.20.90">
    <property type="entry name" value="Phosphatidylinositol 3-kinase Catalytic Subunit, Chain A, domain 1"/>
    <property type="match status" value="2"/>
</dbReference>
<organism evidence="3 4">
    <name type="scientific">Diacronema lutheri</name>
    <name type="common">Unicellular marine alga</name>
    <name type="synonym">Monochrysis lutheri</name>
    <dbReference type="NCBI Taxonomy" id="2081491"/>
    <lineage>
        <taxon>Eukaryota</taxon>
        <taxon>Haptista</taxon>
        <taxon>Haptophyta</taxon>
        <taxon>Pavlovophyceae</taxon>
        <taxon>Pavlovales</taxon>
        <taxon>Pavlovaceae</taxon>
        <taxon>Diacronema</taxon>
    </lineage>
</organism>
<dbReference type="InterPro" id="IPR019956">
    <property type="entry name" value="Ubiquitin_dom"/>
</dbReference>
<dbReference type="OrthoDB" id="428577at2759"/>
<dbReference type="Pfam" id="PF00240">
    <property type="entry name" value="ubiquitin"/>
    <property type="match status" value="2"/>
</dbReference>
<protein>
    <recommendedName>
        <fullName evidence="2">Ubiquitin-like domain-containing protein</fullName>
    </recommendedName>
</protein>
<reference evidence="3" key="1">
    <citation type="submission" date="2021-05" db="EMBL/GenBank/DDBJ databases">
        <title>The genome of the haptophyte Pavlova lutheri (Diacronema luteri, Pavlovales) - a model for lipid biosynthesis in eukaryotic algae.</title>
        <authorList>
            <person name="Hulatt C.J."/>
            <person name="Posewitz M.C."/>
        </authorList>
    </citation>
    <scope>NUCLEOTIDE SEQUENCE</scope>
    <source>
        <strain evidence="3">NIVA-4/92</strain>
    </source>
</reference>
<name>A0A8J5XCW7_DIALT</name>
<dbReference type="Proteomes" id="UP000751190">
    <property type="component" value="Unassembled WGS sequence"/>
</dbReference>
<evidence type="ECO:0000313" key="4">
    <source>
        <dbReference type="Proteomes" id="UP000751190"/>
    </source>
</evidence>
<proteinExistence type="predicted"/>
<evidence type="ECO:0000259" key="2">
    <source>
        <dbReference type="PROSITE" id="PS50053"/>
    </source>
</evidence>
<dbReference type="SMART" id="SM00213">
    <property type="entry name" value="UBQ"/>
    <property type="match status" value="2"/>
</dbReference>
<sequence>MRAARRVAVLVLAYIVAVAVGGGGARASSRSRVSLSRLRGGQQLQVKTLAGKTLSIEVEPTESIESIKQKIADQEGVEESTQRLIFGGKQLENGKTLQDYDVGADATVHLVLRLRGGDRPARPARAPIIGRSARASRRAWSCGRVALSRLRGGQQLQVKTLAGKTLSIEVEPTESIESIKQKIADQEGVEESTQRLIFGGKQLENGKTLQDYDVGADATVHLVLRLRGGASVAGNRLIYWLFQLQKGGALNLPYRKHEHTADELELMQLNRKWWSAARLCALGLAFYALTAIAARNNVLGAWDVIA</sequence>
<keyword evidence="1" id="KW-0732">Signal</keyword>
<dbReference type="InterPro" id="IPR029071">
    <property type="entry name" value="Ubiquitin-like_domsf"/>
</dbReference>
<evidence type="ECO:0000256" key="1">
    <source>
        <dbReference type="SAM" id="SignalP"/>
    </source>
</evidence>
<evidence type="ECO:0000313" key="3">
    <source>
        <dbReference type="EMBL" id="KAG8464358.1"/>
    </source>
</evidence>
<dbReference type="InterPro" id="IPR050158">
    <property type="entry name" value="Ubiquitin_ubiquitin-like"/>
</dbReference>
<keyword evidence="4" id="KW-1185">Reference proteome</keyword>
<feature type="domain" description="Ubiquitin-like" evidence="2">
    <location>
        <begin position="154"/>
        <end position="229"/>
    </location>
</feature>
<accession>A0A8J5XCW7</accession>
<dbReference type="EMBL" id="JAGTXO010000013">
    <property type="protein sequence ID" value="KAG8464358.1"/>
    <property type="molecule type" value="Genomic_DNA"/>
</dbReference>
<feature type="signal peptide" evidence="1">
    <location>
        <begin position="1"/>
        <end position="27"/>
    </location>
</feature>
<dbReference type="PRINTS" id="PR00348">
    <property type="entry name" value="UBIQUITIN"/>
</dbReference>
<feature type="chain" id="PRO_5035146468" description="Ubiquitin-like domain-containing protein" evidence="1">
    <location>
        <begin position="28"/>
        <end position="306"/>
    </location>
</feature>
<dbReference type="AlphaFoldDB" id="A0A8J5XCW7"/>
<comment type="caution">
    <text evidence="3">The sequence shown here is derived from an EMBL/GenBank/DDBJ whole genome shotgun (WGS) entry which is preliminary data.</text>
</comment>
<feature type="domain" description="Ubiquitin-like" evidence="2">
    <location>
        <begin position="42"/>
        <end position="117"/>
    </location>
</feature>
<dbReference type="PANTHER" id="PTHR10666">
    <property type="entry name" value="UBIQUITIN"/>
    <property type="match status" value="1"/>
</dbReference>
<dbReference type="FunFam" id="3.10.20.90:FF:000211">
    <property type="entry name" value="Polyubiquitin 9"/>
    <property type="match status" value="2"/>
</dbReference>
<dbReference type="SUPFAM" id="SSF54236">
    <property type="entry name" value="Ubiquitin-like"/>
    <property type="match status" value="2"/>
</dbReference>
<gene>
    <name evidence="3" type="ORF">KFE25_003421</name>
</gene>
<dbReference type="PROSITE" id="PS50053">
    <property type="entry name" value="UBIQUITIN_2"/>
    <property type="match status" value="2"/>
</dbReference>
<dbReference type="InterPro" id="IPR000626">
    <property type="entry name" value="Ubiquitin-like_dom"/>
</dbReference>